<feature type="compositionally biased region" description="Polar residues" evidence="1">
    <location>
        <begin position="62"/>
        <end position="72"/>
    </location>
</feature>
<protein>
    <recommendedName>
        <fullName evidence="5">Tetratricopeptide repeat protein</fullName>
    </recommendedName>
</protein>
<keyword evidence="2" id="KW-1133">Transmembrane helix</keyword>
<organism evidence="3 4">
    <name type="scientific">Parafannyhessea umbonata</name>
    <dbReference type="NCBI Taxonomy" id="604330"/>
    <lineage>
        <taxon>Bacteria</taxon>
        <taxon>Bacillati</taxon>
        <taxon>Actinomycetota</taxon>
        <taxon>Coriobacteriia</taxon>
        <taxon>Coriobacteriales</taxon>
        <taxon>Atopobiaceae</taxon>
        <taxon>Parafannyhessea</taxon>
    </lineage>
</organism>
<feature type="region of interest" description="Disordered" evidence="1">
    <location>
        <begin position="62"/>
        <end position="164"/>
    </location>
</feature>
<evidence type="ECO:0000313" key="4">
    <source>
        <dbReference type="Proteomes" id="UP000198528"/>
    </source>
</evidence>
<dbReference type="AlphaFoldDB" id="A0A1G6HU70"/>
<evidence type="ECO:0000256" key="2">
    <source>
        <dbReference type="SAM" id="Phobius"/>
    </source>
</evidence>
<name>A0A1G6HU70_9ACTN</name>
<dbReference type="Proteomes" id="UP000198528">
    <property type="component" value="Unassembled WGS sequence"/>
</dbReference>
<accession>A0A1G6HU70</accession>
<keyword evidence="2" id="KW-0812">Transmembrane</keyword>
<dbReference type="PROSITE" id="PS51257">
    <property type="entry name" value="PROKAR_LIPOPROTEIN"/>
    <property type="match status" value="1"/>
</dbReference>
<dbReference type="STRING" id="604330.SAMN04489857_0491"/>
<dbReference type="EMBL" id="FMZL01000001">
    <property type="protein sequence ID" value="SDB97781.1"/>
    <property type="molecule type" value="Genomic_DNA"/>
</dbReference>
<keyword evidence="2" id="KW-0472">Membrane</keyword>
<proteinExistence type="predicted"/>
<evidence type="ECO:0008006" key="5">
    <source>
        <dbReference type="Google" id="ProtNLM"/>
    </source>
</evidence>
<feature type="compositionally biased region" description="Low complexity" evidence="1">
    <location>
        <begin position="133"/>
        <end position="155"/>
    </location>
</feature>
<evidence type="ECO:0000256" key="1">
    <source>
        <dbReference type="SAM" id="MobiDB-lite"/>
    </source>
</evidence>
<keyword evidence="4" id="KW-1185">Reference proteome</keyword>
<dbReference type="InterPro" id="IPR011990">
    <property type="entry name" value="TPR-like_helical_dom_sf"/>
</dbReference>
<dbReference type="RefSeq" id="WP_090844419.1">
    <property type="nucleotide sequence ID" value="NZ_FMZL01000001.1"/>
</dbReference>
<sequence length="911" mass="97903">MTHDRFSSRHILIPGAGALALVAALGCYQSIALDSVGWALTAGAAALGAGTILAFTRSAAQSRQASGDQPKTATPPRPEIQGVREGACTAPGEKDAAPDAAAAPSHQALAQRQPGARTSELAATAPEVPGAQADEPAAAHGGVAAQAEAAPAEDGSPTGAAADGEPAIAHSQLDYNAVSERIVQSPDPLAELKLLVGDIRTRMAQTDGEDAARELDAARLPGDAPLVPATRGTGGDATPDAAVLSPSPVERFVARMLVEAGLFSTDTELPRMSVVRSPHSQMLFVRVEQRELSYLARLRVLKIEAALNAMRYACTYFDDPQDVTEADCYKLTQGLATSVCAQSPGLDVPLESEEGEDPDGEWAVRRKIAAAIEDMQLPYRLEQHFRVNVADGNVGFHVDLTPERVFPSSVFVAGLGVVQSSREMRRKAASAYAQRVAILLAATAFRASSKIRHAWVIGTVDDAHAHRCYLCVDFDRWRFRRLDLNHVDNLPRAMRPFVPNMRVENDILRPVEQTADLADSRFSPTWRHMPVGLSSRRLPERLARALGAPSVSGLAIEEADKRSLIASDIMLNLCPPEEHDATRRNVRMVMELAGNDPDPTVRSAAERLVRGMIDGTVGTDPMDVGEEFVRGDALDRACERAKECLTKHDAAGAKAVLDPVVGPVDEAGLFSDKGGVVWRYFASYVDRTLYNRQHADDPHALLLVPDAYFAAHFYLSVANLALRQTDAALAHARRLRQMAPLDKHANLQLVRCLEEAGRADEAMAALTEFLRGAHDPEAIGLGYYRMASFQMARGNALAAQACYQSAMSFMPSITPIVVMEVTGLAAQSQGEKGGLALSPMSQQEVEATLGYHGVPVAPTDEISKTFMECTRASMDAEVYPVARNFVSVLAAFDPDDVILQVLDSMEGVPDQ</sequence>
<feature type="transmembrane region" description="Helical" evidence="2">
    <location>
        <begin position="37"/>
        <end position="56"/>
    </location>
</feature>
<dbReference type="Gene3D" id="1.25.40.10">
    <property type="entry name" value="Tetratricopeptide repeat domain"/>
    <property type="match status" value="1"/>
</dbReference>
<gene>
    <name evidence="3" type="ORF">SAMN04487824_101152</name>
</gene>
<feature type="transmembrane region" description="Helical" evidence="2">
    <location>
        <begin position="12"/>
        <end position="31"/>
    </location>
</feature>
<dbReference type="SUPFAM" id="SSF48452">
    <property type="entry name" value="TPR-like"/>
    <property type="match status" value="1"/>
</dbReference>
<reference evidence="4" key="1">
    <citation type="submission" date="2016-10" db="EMBL/GenBank/DDBJ databases">
        <authorList>
            <person name="Varghese N."/>
            <person name="Submissions S."/>
        </authorList>
    </citation>
    <scope>NUCLEOTIDE SEQUENCE [LARGE SCALE GENOMIC DNA]</scope>
    <source>
        <strain evidence="4">DSM 22619</strain>
    </source>
</reference>
<evidence type="ECO:0000313" key="3">
    <source>
        <dbReference type="EMBL" id="SDB97781.1"/>
    </source>
</evidence>